<evidence type="ECO:0000313" key="4">
    <source>
        <dbReference type="EMBL" id="TFK40872.1"/>
    </source>
</evidence>
<dbReference type="Gene3D" id="3.40.710.10">
    <property type="entry name" value="DD-peptidase/beta-lactamase superfamily"/>
    <property type="match status" value="1"/>
</dbReference>
<gene>
    <name evidence="4" type="ORF">BDQ12DRAFT_680201</name>
</gene>
<evidence type="ECO:0000313" key="5">
    <source>
        <dbReference type="Proteomes" id="UP000308652"/>
    </source>
</evidence>
<accession>A0A5C3M6A6</accession>
<evidence type="ECO:0000259" key="3">
    <source>
        <dbReference type="Pfam" id="PF00144"/>
    </source>
</evidence>
<dbReference type="Proteomes" id="UP000308652">
    <property type="component" value="Unassembled WGS sequence"/>
</dbReference>
<evidence type="ECO:0000256" key="1">
    <source>
        <dbReference type="ARBA" id="ARBA00038473"/>
    </source>
</evidence>
<reference evidence="4 5" key="1">
    <citation type="journal article" date="2019" name="Nat. Ecol. Evol.">
        <title>Megaphylogeny resolves global patterns of mushroom evolution.</title>
        <authorList>
            <person name="Varga T."/>
            <person name="Krizsan K."/>
            <person name="Foldi C."/>
            <person name="Dima B."/>
            <person name="Sanchez-Garcia M."/>
            <person name="Sanchez-Ramirez S."/>
            <person name="Szollosi G.J."/>
            <person name="Szarkandi J.G."/>
            <person name="Papp V."/>
            <person name="Albert L."/>
            <person name="Andreopoulos W."/>
            <person name="Angelini C."/>
            <person name="Antonin V."/>
            <person name="Barry K.W."/>
            <person name="Bougher N.L."/>
            <person name="Buchanan P."/>
            <person name="Buyck B."/>
            <person name="Bense V."/>
            <person name="Catcheside P."/>
            <person name="Chovatia M."/>
            <person name="Cooper J."/>
            <person name="Damon W."/>
            <person name="Desjardin D."/>
            <person name="Finy P."/>
            <person name="Geml J."/>
            <person name="Haridas S."/>
            <person name="Hughes K."/>
            <person name="Justo A."/>
            <person name="Karasinski D."/>
            <person name="Kautmanova I."/>
            <person name="Kiss B."/>
            <person name="Kocsube S."/>
            <person name="Kotiranta H."/>
            <person name="LaButti K.M."/>
            <person name="Lechner B.E."/>
            <person name="Liimatainen K."/>
            <person name="Lipzen A."/>
            <person name="Lukacs Z."/>
            <person name="Mihaltcheva S."/>
            <person name="Morgado L.N."/>
            <person name="Niskanen T."/>
            <person name="Noordeloos M.E."/>
            <person name="Ohm R.A."/>
            <person name="Ortiz-Santana B."/>
            <person name="Ovrebo C."/>
            <person name="Racz N."/>
            <person name="Riley R."/>
            <person name="Savchenko A."/>
            <person name="Shiryaev A."/>
            <person name="Soop K."/>
            <person name="Spirin V."/>
            <person name="Szebenyi C."/>
            <person name="Tomsovsky M."/>
            <person name="Tulloss R.E."/>
            <person name="Uehling J."/>
            <person name="Grigoriev I.V."/>
            <person name="Vagvolgyi C."/>
            <person name="Papp T."/>
            <person name="Martin F.M."/>
            <person name="Miettinen O."/>
            <person name="Hibbett D.S."/>
            <person name="Nagy L.G."/>
        </authorList>
    </citation>
    <scope>NUCLEOTIDE SEQUENCE [LARGE SCALE GENOMIC DNA]</scope>
    <source>
        <strain evidence="4 5">CBS 166.37</strain>
    </source>
</reference>
<feature type="transmembrane region" description="Helical" evidence="2">
    <location>
        <begin position="31"/>
        <end position="50"/>
    </location>
</feature>
<dbReference type="InterPro" id="IPR051478">
    <property type="entry name" value="Beta-lactamase-like_AB/R"/>
</dbReference>
<dbReference type="PANTHER" id="PTHR22935:SF95">
    <property type="entry name" value="BETA-LACTAMASE-LIKE 1-RELATED"/>
    <property type="match status" value="1"/>
</dbReference>
<proteinExistence type="inferred from homology"/>
<keyword evidence="2" id="KW-0812">Transmembrane</keyword>
<dbReference type="SUPFAM" id="SSF56601">
    <property type="entry name" value="beta-lactamase/transpeptidase-like"/>
    <property type="match status" value="1"/>
</dbReference>
<sequence>MDSNKTPQHDALGYAAAVNQQQDRSRRKKQMLIGLVCTAIALLAVAWHYGVTVTFSMSISTPKHHQSFNSNTKLTCRFPLPNLLTHSPPLYHEELKKASKRLDKYLSKRVLDDDIDSIAIAVVTPAGTVFERGYGVLRPNETTAQRRGTIDANSIYRIASVTKMFTVLETLILRERGILNWDDPVEKFMPELSYPSYGWSDYMSGNKLTSYTDEMPPITLRQLASHMAGIGRDYPPKYHINWPNTDSPPWDSPLSLPVSSESLLSAIAKYPLVNSPYGYPVYSNAGFDLLGLANVAANLNASESRDKEPQSHKELVKRDIFDPLGLNSSFYRMPADSSLRGRIAIPSRGHGFTDILYTDASDPAGGQYSSLADLITVMKTFLSPTAKSGVVSEHVMREWLRPIHEWTGSGSKEQVGAPWEITKLPDNTPVYNKGGDIDGYVSLFSLNPQYGYGLVLLATGNTTVGIANKAFNSFQPAFETILQEQVRRAYVGEWVDYDNTAVVSIIEGALYLEKLVVRGVDVLSLVQGIKPDDPKTKTVPVALWSLNRRGEFRLAFGPPGYPDLEGCLRYWAAIDRSYGKGAPIDVIYWEGDELVYPSAGVRFRRG</sequence>
<evidence type="ECO:0000256" key="2">
    <source>
        <dbReference type="SAM" id="Phobius"/>
    </source>
</evidence>
<keyword evidence="2" id="KW-0472">Membrane</keyword>
<dbReference type="InterPro" id="IPR001466">
    <property type="entry name" value="Beta-lactam-related"/>
</dbReference>
<dbReference type="OrthoDB" id="428260at2759"/>
<dbReference type="PANTHER" id="PTHR22935">
    <property type="entry name" value="PENICILLIN-BINDING PROTEIN"/>
    <property type="match status" value="1"/>
</dbReference>
<keyword evidence="2" id="KW-1133">Transmembrane helix</keyword>
<protein>
    <submittedName>
        <fullName evidence="4">Beta-lactamase/transpeptidase-like protein</fullName>
    </submittedName>
</protein>
<organism evidence="4 5">
    <name type="scientific">Crucibulum laeve</name>
    <dbReference type="NCBI Taxonomy" id="68775"/>
    <lineage>
        <taxon>Eukaryota</taxon>
        <taxon>Fungi</taxon>
        <taxon>Dikarya</taxon>
        <taxon>Basidiomycota</taxon>
        <taxon>Agaricomycotina</taxon>
        <taxon>Agaricomycetes</taxon>
        <taxon>Agaricomycetidae</taxon>
        <taxon>Agaricales</taxon>
        <taxon>Agaricineae</taxon>
        <taxon>Nidulariaceae</taxon>
        <taxon>Crucibulum</taxon>
    </lineage>
</organism>
<dbReference type="Pfam" id="PF00144">
    <property type="entry name" value="Beta-lactamase"/>
    <property type="match status" value="1"/>
</dbReference>
<dbReference type="AlphaFoldDB" id="A0A5C3M6A6"/>
<dbReference type="EMBL" id="ML213596">
    <property type="protein sequence ID" value="TFK40872.1"/>
    <property type="molecule type" value="Genomic_DNA"/>
</dbReference>
<dbReference type="STRING" id="68775.A0A5C3M6A6"/>
<comment type="similarity">
    <text evidence="1">Belongs to the beta-lactamase family.</text>
</comment>
<dbReference type="InterPro" id="IPR012338">
    <property type="entry name" value="Beta-lactam/transpept-like"/>
</dbReference>
<feature type="domain" description="Beta-lactamase-related" evidence="3">
    <location>
        <begin position="104"/>
        <end position="463"/>
    </location>
</feature>
<name>A0A5C3M6A6_9AGAR</name>
<keyword evidence="5" id="KW-1185">Reference proteome</keyword>